<keyword evidence="1" id="KW-1133">Transmembrane helix</keyword>
<organism evidence="2">
    <name type="scientific">viral metagenome</name>
    <dbReference type="NCBI Taxonomy" id="1070528"/>
    <lineage>
        <taxon>unclassified sequences</taxon>
        <taxon>metagenomes</taxon>
        <taxon>organismal metagenomes</taxon>
    </lineage>
</organism>
<reference evidence="2" key="1">
    <citation type="journal article" date="2020" name="Nature">
        <title>Giant virus diversity and host interactions through global metagenomics.</title>
        <authorList>
            <person name="Schulz F."/>
            <person name="Roux S."/>
            <person name="Paez-Espino D."/>
            <person name="Jungbluth S."/>
            <person name="Walsh D.A."/>
            <person name="Denef V.J."/>
            <person name="McMahon K.D."/>
            <person name="Konstantinidis K.T."/>
            <person name="Eloe-Fadrosh E.A."/>
            <person name="Kyrpides N.C."/>
            <person name="Woyke T."/>
        </authorList>
    </citation>
    <scope>NUCLEOTIDE SEQUENCE</scope>
    <source>
        <strain evidence="2">GVMAG-M-3300010354-11</strain>
    </source>
</reference>
<keyword evidence="1" id="KW-0812">Transmembrane</keyword>
<feature type="transmembrane region" description="Helical" evidence="1">
    <location>
        <begin position="70"/>
        <end position="88"/>
    </location>
</feature>
<evidence type="ECO:0000256" key="1">
    <source>
        <dbReference type="SAM" id="Phobius"/>
    </source>
</evidence>
<feature type="transmembrane region" description="Helical" evidence="1">
    <location>
        <begin position="7"/>
        <end position="28"/>
    </location>
</feature>
<accession>A0A6C0BFE3</accession>
<protein>
    <submittedName>
        <fullName evidence="2">Uncharacterized protein</fullName>
    </submittedName>
</protein>
<sequence length="150" mass="17155">MEDIVSDILLISNIVTIFAIFPIIYYVYRMLTSGCSCAINWRFWCVIVYILITLGIVVGALMVNVSQKMIRIIIVIYFFITIAFAKISSDYLQDLNKNNCTCIDSDFNYMLLSQTVIRWVGVYCVGITLMVAGLILFLKSKTRPFSFPRS</sequence>
<keyword evidence="1" id="KW-0472">Membrane</keyword>
<proteinExistence type="predicted"/>
<feature type="transmembrane region" description="Helical" evidence="1">
    <location>
        <begin position="40"/>
        <end position="63"/>
    </location>
</feature>
<evidence type="ECO:0000313" key="2">
    <source>
        <dbReference type="EMBL" id="QHS90780.1"/>
    </source>
</evidence>
<dbReference type="EMBL" id="MN739146">
    <property type="protein sequence ID" value="QHS90780.1"/>
    <property type="molecule type" value="Genomic_DNA"/>
</dbReference>
<feature type="transmembrane region" description="Helical" evidence="1">
    <location>
        <begin position="116"/>
        <end position="138"/>
    </location>
</feature>
<name>A0A6C0BFE3_9ZZZZ</name>
<dbReference type="AlphaFoldDB" id="A0A6C0BFE3"/>